<dbReference type="Proteomes" id="UP000053370">
    <property type="component" value="Unassembled WGS sequence"/>
</dbReference>
<dbReference type="InterPro" id="IPR006343">
    <property type="entry name" value="DnaB/C_C"/>
</dbReference>
<dbReference type="AlphaFoldDB" id="A0A0S7BJW0"/>
<dbReference type="InterPro" id="IPR034829">
    <property type="entry name" value="DnaD-like_sf"/>
</dbReference>
<dbReference type="Gene3D" id="1.10.10.630">
    <property type="entry name" value="DnaD domain-like"/>
    <property type="match status" value="1"/>
</dbReference>
<dbReference type="InterPro" id="IPR053162">
    <property type="entry name" value="DnaD"/>
</dbReference>
<evidence type="ECO:0000256" key="1">
    <source>
        <dbReference type="ARBA" id="ARBA00093462"/>
    </source>
</evidence>
<proteinExistence type="inferred from homology"/>
<feature type="domain" description="DnaB/C C-terminal" evidence="2">
    <location>
        <begin position="141"/>
        <end position="200"/>
    </location>
</feature>
<dbReference type="STRING" id="1678840.ATC1_13599"/>
<evidence type="ECO:0000313" key="3">
    <source>
        <dbReference type="EMBL" id="GAP40621.1"/>
    </source>
</evidence>
<dbReference type="Pfam" id="PF07261">
    <property type="entry name" value="DnaB_2"/>
    <property type="match status" value="1"/>
</dbReference>
<dbReference type="PANTHER" id="PTHR37293:SF5">
    <property type="entry name" value="DNA REPLICATION PROTEIN"/>
    <property type="match status" value="1"/>
</dbReference>
<evidence type="ECO:0000313" key="4">
    <source>
        <dbReference type="Proteomes" id="UP000053370"/>
    </source>
</evidence>
<reference evidence="3" key="1">
    <citation type="journal article" date="2015" name="Genome Announc.">
        <title>Draft Genome Sequence of Anaerolineae Strain TC1, a Novel Isolate from a Methanogenic Wastewater Treatment System.</title>
        <authorList>
            <person name="Matsuura N."/>
            <person name="Tourlousse D.M."/>
            <person name="Sun L."/>
            <person name="Toyonaga M."/>
            <person name="Kuroda K."/>
            <person name="Ohashi A."/>
            <person name="Cruz R."/>
            <person name="Yamaguchi T."/>
            <person name="Sekiguchi Y."/>
        </authorList>
    </citation>
    <scope>NUCLEOTIDE SEQUENCE [LARGE SCALE GENOMIC DNA]</scope>
    <source>
        <strain evidence="3">TC1</strain>
    </source>
</reference>
<dbReference type="NCBIfam" id="TIGR01446">
    <property type="entry name" value="DnaD_dom"/>
    <property type="match status" value="1"/>
</dbReference>
<sequence length="206" mass="23845">MISFSGFSSGIEMVPSQFFTEILPEIDTLHEMKTILFAIYLLNQYQGDQRYILRTDFSECEPFMQGLKQLGDDPEILLDDGLEKSVLRGTLLRVDYGNTHLYFLNSPKGRLAVERLEQGQWVPDSFLHISEKANLFRPNIYQLYEENIGPLTSMISEILKDSEKIYGHEWVADAIETAVVNNARTWRYIETVLKSWKENGRNGINR</sequence>
<dbReference type="RefSeq" id="WP_062280162.1">
    <property type="nucleotide sequence ID" value="NZ_DF968181.1"/>
</dbReference>
<dbReference type="SUPFAM" id="SSF158499">
    <property type="entry name" value="DnaD domain-like"/>
    <property type="match status" value="1"/>
</dbReference>
<dbReference type="OrthoDB" id="9770238at2"/>
<gene>
    <name evidence="3" type="ORF">ATC1_13599</name>
</gene>
<protein>
    <submittedName>
        <fullName evidence="3">Protein containing DnaD and phage-associated domain</fullName>
    </submittedName>
</protein>
<dbReference type="PANTHER" id="PTHR37293">
    <property type="entry name" value="PHAGE REPLICATION PROTEIN-RELATED"/>
    <property type="match status" value="1"/>
</dbReference>
<name>A0A0S7BJW0_9CHLR</name>
<organism evidence="3">
    <name type="scientific">Flexilinea flocculi</name>
    <dbReference type="NCBI Taxonomy" id="1678840"/>
    <lineage>
        <taxon>Bacteria</taxon>
        <taxon>Bacillati</taxon>
        <taxon>Chloroflexota</taxon>
        <taxon>Anaerolineae</taxon>
        <taxon>Anaerolineales</taxon>
        <taxon>Anaerolineaceae</taxon>
        <taxon>Flexilinea</taxon>
    </lineage>
</organism>
<dbReference type="EMBL" id="DF968181">
    <property type="protein sequence ID" value="GAP40621.1"/>
    <property type="molecule type" value="Genomic_DNA"/>
</dbReference>
<evidence type="ECO:0000259" key="2">
    <source>
        <dbReference type="Pfam" id="PF07261"/>
    </source>
</evidence>
<comment type="similarity">
    <text evidence="1">Belongs to the DnaB/DnaD family.</text>
</comment>
<accession>A0A0S7BJW0</accession>
<keyword evidence="4" id="KW-1185">Reference proteome</keyword>